<sequence>MLRFVILIVLFANAFAASESDVKPLGPSGLPNPVGVNFVNSDVSELRTLNGGLYAGQYLGRIYSFVGSPYGHEHSTSGQSQVYTGYSAPVKYVGIGIPNVWEYINYYKRPSSDSSHSYDKYE</sequence>
<feature type="chain" id="PRO_5031526910" evidence="1">
    <location>
        <begin position="17"/>
        <end position="122"/>
    </location>
</feature>
<protein>
    <submittedName>
        <fullName evidence="2">Uncharacterized protein</fullName>
    </submittedName>
</protein>
<reference evidence="2 3" key="1">
    <citation type="submission" date="2020-11" db="EMBL/GenBank/DDBJ databases">
        <authorList>
            <person name="Wallbank WR R."/>
            <person name="Pardo Diaz C."/>
            <person name="Kozak K."/>
            <person name="Martin S."/>
            <person name="Jiggins C."/>
            <person name="Moest M."/>
            <person name="Warren A I."/>
            <person name="Generalovic N T."/>
            <person name="Byers J.R.P. K."/>
            <person name="Montejo-Kovacevich G."/>
            <person name="Yen C E."/>
        </authorList>
    </citation>
    <scope>NUCLEOTIDE SEQUENCE [LARGE SCALE GENOMIC DNA]</scope>
</reference>
<proteinExistence type="predicted"/>
<evidence type="ECO:0000313" key="2">
    <source>
        <dbReference type="EMBL" id="CAD7082710.1"/>
    </source>
</evidence>
<accession>A0A7R8YSL9</accession>
<keyword evidence="1" id="KW-0732">Signal</keyword>
<dbReference type="EMBL" id="LR899010">
    <property type="protein sequence ID" value="CAD7082710.1"/>
    <property type="molecule type" value="Genomic_DNA"/>
</dbReference>
<name>A0A7R8YSL9_HERIL</name>
<keyword evidence="3" id="KW-1185">Reference proteome</keyword>
<gene>
    <name evidence="2" type="ORF">HERILL_LOCUS5726</name>
</gene>
<dbReference type="Proteomes" id="UP000594454">
    <property type="component" value="Chromosome 2"/>
</dbReference>
<evidence type="ECO:0000313" key="3">
    <source>
        <dbReference type="Proteomes" id="UP000594454"/>
    </source>
</evidence>
<dbReference type="InParanoid" id="A0A7R8YSL9"/>
<organism evidence="2 3">
    <name type="scientific">Hermetia illucens</name>
    <name type="common">Black soldier fly</name>
    <dbReference type="NCBI Taxonomy" id="343691"/>
    <lineage>
        <taxon>Eukaryota</taxon>
        <taxon>Metazoa</taxon>
        <taxon>Ecdysozoa</taxon>
        <taxon>Arthropoda</taxon>
        <taxon>Hexapoda</taxon>
        <taxon>Insecta</taxon>
        <taxon>Pterygota</taxon>
        <taxon>Neoptera</taxon>
        <taxon>Endopterygota</taxon>
        <taxon>Diptera</taxon>
        <taxon>Brachycera</taxon>
        <taxon>Stratiomyomorpha</taxon>
        <taxon>Stratiomyidae</taxon>
        <taxon>Hermetiinae</taxon>
        <taxon>Hermetia</taxon>
    </lineage>
</organism>
<evidence type="ECO:0000256" key="1">
    <source>
        <dbReference type="SAM" id="SignalP"/>
    </source>
</evidence>
<feature type="signal peptide" evidence="1">
    <location>
        <begin position="1"/>
        <end position="16"/>
    </location>
</feature>
<dbReference type="AlphaFoldDB" id="A0A7R8YSL9"/>